<name>A0A8U0PER7_SALNM</name>
<evidence type="ECO:0000256" key="5">
    <source>
        <dbReference type="ARBA" id="ARBA00022833"/>
    </source>
</evidence>
<dbReference type="Proteomes" id="UP000808372">
    <property type="component" value="Chromosome 2"/>
</dbReference>
<keyword evidence="3" id="KW-0479">Metal-binding</keyword>
<keyword evidence="7 8" id="KW-0694">RNA-binding</keyword>
<dbReference type="InterPro" id="IPR038129">
    <property type="entry name" value="Nanos_sf"/>
</dbReference>
<evidence type="ECO:0000259" key="10">
    <source>
        <dbReference type="PROSITE" id="PS51522"/>
    </source>
</evidence>
<dbReference type="GO" id="GO:0003723">
    <property type="term" value="F:RNA binding"/>
    <property type="evidence" value="ECO:0007669"/>
    <property type="project" value="UniProtKB-UniRule"/>
</dbReference>
<dbReference type="PANTHER" id="PTHR12887">
    <property type="entry name" value="NANOS PROTEIN"/>
    <property type="match status" value="1"/>
</dbReference>
<comment type="subcellular location">
    <subcellularLocation>
        <location evidence="1">Cytoplasm</location>
    </subcellularLocation>
</comment>
<organism evidence="11 12">
    <name type="scientific">Salvelinus namaycush</name>
    <name type="common">Lake trout</name>
    <name type="synonym">Salmo namaycush</name>
    <dbReference type="NCBI Taxonomy" id="8040"/>
    <lineage>
        <taxon>Eukaryota</taxon>
        <taxon>Metazoa</taxon>
        <taxon>Chordata</taxon>
        <taxon>Craniata</taxon>
        <taxon>Vertebrata</taxon>
        <taxon>Euteleostomi</taxon>
        <taxon>Actinopterygii</taxon>
        <taxon>Neopterygii</taxon>
        <taxon>Teleostei</taxon>
        <taxon>Protacanthopterygii</taxon>
        <taxon>Salmoniformes</taxon>
        <taxon>Salmonidae</taxon>
        <taxon>Salmoninae</taxon>
        <taxon>Salvelinus</taxon>
    </lineage>
</organism>
<evidence type="ECO:0000313" key="11">
    <source>
        <dbReference type="Proteomes" id="UP000808372"/>
    </source>
</evidence>
<keyword evidence="2" id="KW-0963">Cytoplasm</keyword>
<dbReference type="Pfam" id="PF05741">
    <property type="entry name" value="zf-nanos"/>
    <property type="match status" value="1"/>
</dbReference>
<keyword evidence="11" id="KW-1185">Reference proteome</keyword>
<evidence type="ECO:0000256" key="7">
    <source>
        <dbReference type="ARBA" id="ARBA00022884"/>
    </source>
</evidence>
<evidence type="ECO:0000256" key="9">
    <source>
        <dbReference type="SAM" id="MobiDB-lite"/>
    </source>
</evidence>
<evidence type="ECO:0000256" key="4">
    <source>
        <dbReference type="ARBA" id="ARBA00022771"/>
    </source>
</evidence>
<evidence type="ECO:0000256" key="6">
    <source>
        <dbReference type="ARBA" id="ARBA00022845"/>
    </source>
</evidence>
<sequence>MNAMICQLIDLPPYTESENKRFEPWRDYLKLADLVREMKLGNFTSEPSTVEGHDSGICSTMVEFEEFLPRALLSPITPVATPPLWHEMEPLDSEIVLLHEDAPLWPSSTEGPEPPTAASRSPAGTWGQSGRNTPEEVPSPERKFCGFCKYNGESESVYASHSLKDQDGDMMCPYLRLYDCPLCGATGAQAANRHHCPLVETTYSSVYVTSIGVKYFSEILESTT</sequence>
<dbReference type="GeneID" id="120023271"/>
<comment type="similarity">
    <text evidence="8">Belongs to the nanos family.</text>
</comment>
<dbReference type="InterPro" id="IPR024161">
    <property type="entry name" value="Znf_nanos-typ"/>
</dbReference>
<keyword evidence="5" id="KW-0862">Zinc</keyword>
<keyword evidence="6 8" id="KW-0810">Translation regulation</keyword>
<dbReference type="PROSITE" id="PS51522">
    <property type="entry name" value="ZF_NANOS"/>
    <property type="match status" value="1"/>
</dbReference>
<dbReference type="GO" id="GO:0008270">
    <property type="term" value="F:zinc ion binding"/>
    <property type="evidence" value="ECO:0007669"/>
    <property type="project" value="UniProtKB-KW"/>
</dbReference>
<dbReference type="AlphaFoldDB" id="A0A8U0PER7"/>
<evidence type="ECO:0000256" key="1">
    <source>
        <dbReference type="ARBA" id="ARBA00004496"/>
    </source>
</evidence>
<gene>
    <name evidence="12" type="primary">LOC120023271</name>
</gene>
<dbReference type="RefSeq" id="XP_038823238.1">
    <property type="nucleotide sequence ID" value="XM_038967310.1"/>
</dbReference>
<feature type="domain" description="Nanos-type" evidence="10">
    <location>
        <begin position="144"/>
        <end position="198"/>
    </location>
</feature>
<dbReference type="GO" id="GO:0005737">
    <property type="term" value="C:cytoplasm"/>
    <property type="evidence" value="ECO:0007669"/>
    <property type="project" value="UniProtKB-SubCell"/>
</dbReference>
<accession>A0A8U0PER7</accession>
<evidence type="ECO:0000256" key="3">
    <source>
        <dbReference type="ARBA" id="ARBA00022723"/>
    </source>
</evidence>
<dbReference type="Gene3D" id="4.10.60.30">
    <property type="entry name" value="Nanos, RNA-binding domain"/>
    <property type="match status" value="1"/>
</dbReference>
<reference evidence="12" key="1">
    <citation type="submission" date="2025-08" db="UniProtKB">
        <authorList>
            <consortium name="RefSeq"/>
        </authorList>
    </citation>
    <scope>IDENTIFICATION</scope>
    <source>
        <tissue evidence="12">White muscle</tissue>
    </source>
</reference>
<feature type="region of interest" description="Disordered" evidence="9">
    <location>
        <begin position="104"/>
        <end position="139"/>
    </location>
</feature>
<evidence type="ECO:0000313" key="12">
    <source>
        <dbReference type="RefSeq" id="XP_038823238.1"/>
    </source>
</evidence>
<evidence type="ECO:0000256" key="2">
    <source>
        <dbReference type="ARBA" id="ARBA00022490"/>
    </source>
</evidence>
<dbReference type="KEGG" id="snh:120023271"/>
<evidence type="ECO:0000256" key="8">
    <source>
        <dbReference type="PROSITE-ProRule" id="PRU00855"/>
    </source>
</evidence>
<dbReference type="GO" id="GO:0006417">
    <property type="term" value="P:regulation of translation"/>
    <property type="evidence" value="ECO:0007669"/>
    <property type="project" value="UniProtKB-UniRule"/>
</dbReference>
<keyword evidence="4 8" id="KW-0863">Zinc-finger</keyword>
<protein>
    <submittedName>
        <fullName evidence="12">Nanos homolog 3-like</fullName>
    </submittedName>
</protein>
<dbReference type="InterPro" id="IPR008705">
    <property type="entry name" value="Nanos/Xcar2"/>
</dbReference>
<proteinExistence type="inferred from homology"/>